<dbReference type="PROSITE" id="PS50862">
    <property type="entry name" value="AA_TRNA_LIGASE_II"/>
    <property type="match status" value="1"/>
</dbReference>
<organism evidence="12 13">
    <name type="scientific">Paraphoma chrysanthemicola</name>
    <dbReference type="NCBI Taxonomy" id="798071"/>
    <lineage>
        <taxon>Eukaryota</taxon>
        <taxon>Fungi</taxon>
        <taxon>Dikarya</taxon>
        <taxon>Ascomycota</taxon>
        <taxon>Pezizomycotina</taxon>
        <taxon>Dothideomycetes</taxon>
        <taxon>Pleosporomycetidae</taxon>
        <taxon>Pleosporales</taxon>
        <taxon>Pleosporineae</taxon>
        <taxon>Phaeosphaeriaceae</taxon>
        <taxon>Paraphoma</taxon>
    </lineage>
</organism>
<keyword evidence="5" id="KW-0067">ATP-binding</keyword>
<dbReference type="OrthoDB" id="10267474at2759"/>
<dbReference type="GO" id="GO:0005739">
    <property type="term" value="C:mitochondrion"/>
    <property type="evidence" value="ECO:0007669"/>
    <property type="project" value="TreeGrafter"/>
</dbReference>
<dbReference type="InterPro" id="IPR002314">
    <property type="entry name" value="aa-tRNA-synt_IIb"/>
</dbReference>
<accession>A0A8K0W464</accession>
<dbReference type="InterPro" id="IPR002316">
    <property type="entry name" value="Pro-tRNA-ligase_IIa"/>
</dbReference>
<dbReference type="PANTHER" id="PTHR42753:SF2">
    <property type="entry name" value="PROLINE--TRNA LIGASE"/>
    <property type="match status" value="1"/>
</dbReference>
<dbReference type="SUPFAM" id="SSF52954">
    <property type="entry name" value="Class II aaRS ABD-related"/>
    <property type="match status" value="1"/>
</dbReference>
<evidence type="ECO:0000256" key="3">
    <source>
        <dbReference type="ARBA" id="ARBA00022598"/>
    </source>
</evidence>
<dbReference type="Gene3D" id="3.30.930.10">
    <property type="entry name" value="Bira Bifunctional Protein, Domain 2"/>
    <property type="match status" value="2"/>
</dbReference>
<feature type="compositionally biased region" description="Polar residues" evidence="10">
    <location>
        <begin position="377"/>
        <end position="387"/>
    </location>
</feature>
<evidence type="ECO:0000256" key="7">
    <source>
        <dbReference type="ARBA" id="ARBA00023146"/>
    </source>
</evidence>
<dbReference type="GO" id="GO:0005524">
    <property type="term" value="F:ATP binding"/>
    <property type="evidence" value="ECO:0007669"/>
    <property type="project" value="UniProtKB-KW"/>
</dbReference>
<dbReference type="Proteomes" id="UP000813461">
    <property type="component" value="Unassembled WGS sequence"/>
</dbReference>
<keyword evidence="4" id="KW-0547">Nucleotide-binding</keyword>
<evidence type="ECO:0000256" key="2">
    <source>
        <dbReference type="ARBA" id="ARBA00012831"/>
    </source>
</evidence>
<comment type="similarity">
    <text evidence="1">Belongs to the class-II aminoacyl-tRNA synthetase family.</text>
</comment>
<dbReference type="InterPro" id="IPR033730">
    <property type="entry name" value="ProRS_core_prok"/>
</dbReference>
<evidence type="ECO:0000256" key="4">
    <source>
        <dbReference type="ARBA" id="ARBA00022741"/>
    </source>
</evidence>
<dbReference type="Pfam" id="PF03129">
    <property type="entry name" value="HGTP_anticodon"/>
    <property type="match status" value="1"/>
</dbReference>
<comment type="caution">
    <text evidence="12">The sequence shown here is derived from an EMBL/GenBank/DDBJ whole genome shotgun (WGS) entry which is preliminary data.</text>
</comment>
<dbReference type="AlphaFoldDB" id="A0A8K0W464"/>
<name>A0A8K0W464_9PLEO</name>
<feature type="domain" description="Aminoacyl-transfer RNA synthetases class-II family profile" evidence="11">
    <location>
        <begin position="69"/>
        <end position="475"/>
    </location>
</feature>
<evidence type="ECO:0000256" key="9">
    <source>
        <dbReference type="ARBA" id="ARBA00047671"/>
    </source>
</evidence>
<proteinExistence type="inferred from homology"/>
<dbReference type="InterPro" id="IPR036621">
    <property type="entry name" value="Anticodon-bd_dom_sf"/>
</dbReference>
<evidence type="ECO:0000256" key="6">
    <source>
        <dbReference type="ARBA" id="ARBA00022917"/>
    </source>
</evidence>
<evidence type="ECO:0000313" key="12">
    <source>
        <dbReference type="EMBL" id="KAH7095361.1"/>
    </source>
</evidence>
<dbReference type="PRINTS" id="PR01046">
    <property type="entry name" value="TRNASYNTHPRO"/>
</dbReference>
<dbReference type="InterPro" id="IPR045864">
    <property type="entry name" value="aa-tRNA-synth_II/BPL/LPL"/>
</dbReference>
<gene>
    <name evidence="12" type="ORF">FB567DRAFT_27515</name>
</gene>
<dbReference type="GO" id="GO:0004827">
    <property type="term" value="F:proline-tRNA ligase activity"/>
    <property type="evidence" value="ECO:0007669"/>
    <property type="project" value="UniProtKB-EC"/>
</dbReference>
<evidence type="ECO:0000256" key="10">
    <source>
        <dbReference type="SAM" id="MobiDB-lite"/>
    </source>
</evidence>
<dbReference type="InterPro" id="IPR004154">
    <property type="entry name" value="Anticodon-bd"/>
</dbReference>
<dbReference type="EC" id="6.1.1.15" evidence="2"/>
<evidence type="ECO:0000256" key="1">
    <source>
        <dbReference type="ARBA" id="ARBA00008226"/>
    </source>
</evidence>
<dbReference type="GO" id="GO:0006433">
    <property type="term" value="P:prolyl-tRNA aminoacylation"/>
    <property type="evidence" value="ECO:0007669"/>
    <property type="project" value="InterPro"/>
</dbReference>
<sequence>MPAPIWRAALRPCRLNSRSPALKSGFVRFIATDPRHRLSNFWAPTGGLTPQDGEQDESHALLVRGGFLRQAHSGVFHLLPLGLRVQNKVEALIDKHMSAIGASKTSLSSITTESLWRRSGRYSANSELLRIEDRRESGFLLSPTHEEEITALVASMVHSYKDLPLRLYQVGRKYRDERRPRQGLLRAKEFMMKDLYTFDSTPEAALETYEAVRHAYNNLFDELKLPYLVADADSGNMGGKLSHEYHFVSPKGEDNVWSCDSCTYVANEELVEKKTSNLSADAETVSFPGISPDRKTAYTITIPKPTNWSETDTENWETATKYLNLHAVKKALPENCEIDTGIASPTLTSLISKATAHHTITDRALSPSSSPTSTSSHDLTSISQNSPCPRCSTGHITSHRAIEIGHTFHLGTRYSTPLNANIALPDAKTHAPMQMGCHGIGVSRLIGAVASLLADEKGLNWPRCIAPWEVVVLSPPGHVHDAENVYDVLRGVGDDGYGDGNADVDVVLDDRAGKSLGWKFRDADLIGYPVVVVLGREWEKERKVEIQCRRLGVRMSVGIEGIREEVGGLLEEL</sequence>
<dbReference type="InterPro" id="IPR050062">
    <property type="entry name" value="Pro-tRNA_synthetase"/>
</dbReference>
<reference evidence="12" key="1">
    <citation type="journal article" date="2021" name="Nat. Commun.">
        <title>Genetic determinants of endophytism in the Arabidopsis root mycobiome.</title>
        <authorList>
            <person name="Mesny F."/>
            <person name="Miyauchi S."/>
            <person name="Thiergart T."/>
            <person name="Pickel B."/>
            <person name="Atanasova L."/>
            <person name="Karlsson M."/>
            <person name="Huettel B."/>
            <person name="Barry K.W."/>
            <person name="Haridas S."/>
            <person name="Chen C."/>
            <person name="Bauer D."/>
            <person name="Andreopoulos W."/>
            <person name="Pangilinan J."/>
            <person name="LaButti K."/>
            <person name="Riley R."/>
            <person name="Lipzen A."/>
            <person name="Clum A."/>
            <person name="Drula E."/>
            <person name="Henrissat B."/>
            <person name="Kohler A."/>
            <person name="Grigoriev I.V."/>
            <person name="Martin F.M."/>
            <person name="Hacquard S."/>
        </authorList>
    </citation>
    <scope>NUCLEOTIDE SEQUENCE</scope>
    <source>
        <strain evidence="12">MPI-SDFR-AT-0120</strain>
    </source>
</reference>
<evidence type="ECO:0000259" key="11">
    <source>
        <dbReference type="PROSITE" id="PS50862"/>
    </source>
</evidence>
<evidence type="ECO:0000313" key="13">
    <source>
        <dbReference type="Proteomes" id="UP000813461"/>
    </source>
</evidence>
<evidence type="ECO:0000256" key="8">
    <source>
        <dbReference type="ARBA" id="ARBA00029731"/>
    </source>
</evidence>
<dbReference type="SUPFAM" id="SSF55681">
    <property type="entry name" value="Class II aaRS and biotin synthetases"/>
    <property type="match status" value="1"/>
</dbReference>
<keyword evidence="3" id="KW-0436">Ligase</keyword>
<dbReference type="Gene3D" id="3.40.50.800">
    <property type="entry name" value="Anticodon-binding domain"/>
    <property type="match status" value="1"/>
</dbReference>
<dbReference type="PANTHER" id="PTHR42753">
    <property type="entry name" value="MITOCHONDRIAL RIBOSOME PROTEIN L39/PROLYL-TRNA LIGASE FAMILY MEMBER"/>
    <property type="match status" value="1"/>
</dbReference>
<keyword evidence="13" id="KW-1185">Reference proteome</keyword>
<comment type="catalytic activity">
    <reaction evidence="9">
        <text>tRNA(Pro) + L-proline + ATP = L-prolyl-tRNA(Pro) + AMP + diphosphate</text>
        <dbReference type="Rhea" id="RHEA:14305"/>
        <dbReference type="Rhea" id="RHEA-COMP:9700"/>
        <dbReference type="Rhea" id="RHEA-COMP:9702"/>
        <dbReference type="ChEBI" id="CHEBI:30616"/>
        <dbReference type="ChEBI" id="CHEBI:33019"/>
        <dbReference type="ChEBI" id="CHEBI:60039"/>
        <dbReference type="ChEBI" id="CHEBI:78442"/>
        <dbReference type="ChEBI" id="CHEBI:78532"/>
        <dbReference type="ChEBI" id="CHEBI:456215"/>
        <dbReference type="EC" id="6.1.1.15"/>
    </reaction>
</comment>
<dbReference type="CDD" id="cd00779">
    <property type="entry name" value="ProRS_core_prok"/>
    <property type="match status" value="1"/>
</dbReference>
<evidence type="ECO:0000256" key="5">
    <source>
        <dbReference type="ARBA" id="ARBA00022840"/>
    </source>
</evidence>
<feature type="region of interest" description="Disordered" evidence="10">
    <location>
        <begin position="361"/>
        <end position="387"/>
    </location>
</feature>
<dbReference type="Pfam" id="PF00587">
    <property type="entry name" value="tRNA-synt_2b"/>
    <property type="match status" value="1"/>
</dbReference>
<keyword evidence="7" id="KW-0030">Aminoacyl-tRNA synthetase</keyword>
<feature type="compositionally biased region" description="Low complexity" evidence="10">
    <location>
        <begin position="366"/>
        <end position="376"/>
    </location>
</feature>
<keyword evidence="6" id="KW-0648">Protein biosynthesis</keyword>
<dbReference type="EMBL" id="JAGMVJ010000001">
    <property type="protein sequence ID" value="KAH7095361.1"/>
    <property type="molecule type" value="Genomic_DNA"/>
</dbReference>
<protein>
    <recommendedName>
        <fullName evidence="2">proline--tRNA ligase</fullName>
        <ecNumber evidence="2">6.1.1.15</ecNumber>
    </recommendedName>
    <alternativeName>
        <fullName evidence="8">Prolyl-tRNA synthetase</fullName>
    </alternativeName>
</protein>
<dbReference type="InterPro" id="IPR006195">
    <property type="entry name" value="aa-tRNA-synth_II"/>
</dbReference>